<protein>
    <submittedName>
        <fullName evidence="4">Propionyl-CoA carboxylase beta chain</fullName>
    </submittedName>
</protein>
<evidence type="ECO:0000256" key="1">
    <source>
        <dbReference type="ARBA" id="ARBA00006102"/>
    </source>
</evidence>
<dbReference type="PROSITE" id="PS50980">
    <property type="entry name" value="COA_CT_NTER"/>
    <property type="match status" value="1"/>
</dbReference>
<dbReference type="InterPro" id="IPR034733">
    <property type="entry name" value="AcCoA_carboxyl_beta"/>
</dbReference>
<dbReference type="InterPro" id="IPR011763">
    <property type="entry name" value="COA_CT_C"/>
</dbReference>
<dbReference type="Pfam" id="PF01039">
    <property type="entry name" value="Carboxyl_trans"/>
    <property type="match status" value="1"/>
</dbReference>
<keyword evidence="5" id="KW-1185">Reference proteome</keyword>
<evidence type="ECO:0000259" key="2">
    <source>
        <dbReference type="PROSITE" id="PS50980"/>
    </source>
</evidence>
<dbReference type="InterPro" id="IPR029045">
    <property type="entry name" value="ClpP/crotonase-like_dom_sf"/>
</dbReference>
<dbReference type="PANTHER" id="PTHR43842:SF2">
    <property type="entry name" value="PROPIONYL-COA CARBOXYLASE BETA CHAIN, MITOCHONDRIAL"/>
    <property type="match status" value="1"/>
</dbReference>
<dbReference type="GO" id="GO:0003989">
    <property type="term" value="F:acetyl-CoA carboxylase activity"/>
    <property type="evidence" value="ECO:0007669"/>
    <property type="project" value="UniProtKB-ARBA"/>
</dbReference>
<organism evidence="4 5">
    <name type="scientific">Desulfofundulus australicus DSM 11792</name>
    <dbReference type="NCBI Taxonomy" id="1121425"/>
    <lineage>
        <taxon>Bacteria</taxon>
        <taxon>Bacillati</taxon>
        <taxon>Bacillota</taxon>
        <taxon>Clostridia</taxon>
        <taxon>Eubacteriales</taxon>
        <taxon>Peptococcaceae</taxon>
        <taxon>Desulfofundulus</taxon>
    </lineage>
</organism>
<evidence type="ECO:0000259" key="3">
    <source>
        <dbReference type="PROSITE" id="PS50989"/>
    </source>
</evidence>
<dbReference type="InterPro" id="IPR011762">
    <property type="entry name" value="COA_CT_N"/>
</dbReference>
<name>A0A1M4TYF0_9FIRM</name>
<accession>A0A1M4TYF0</accession>
<dbReference type="Gene3D" id="3.90.226.10">
    <property type="entry name" value="2-enoyl-CoA Hydratase, Chain A, domain 1"/>
    <property type="match status" value="2"/>
</dbReference>
<evidence type="ECO:0000313" key="4">
    <source>
        <dbReference type="EMBL" id="SHE49367.1"/>
    </source>
</evidence>
<dbReference type="RefSeq" id="WP_073162727.1">
    <property type="nucleotide sequence ID" value="NZ_FQUW01000006.1"/>
</dbReference>
<dbReference type="InterPro" id="IPR051047">
    <property type="entry name" value="AccD/PCCB"/>
</dbReference>
<dbReference type="FunFam" id="3.90.226.10:FF:000016">
    <property type="entry name" value="Propionyl-CoA carboxylase, beta subunit"/>
    <property type="match status" value="1"/>
</dbReference>
<feature type="domain" description="CoA carboxyltransferase C-terminal" evidence="3">
    <location>
        <begin position="262"/>
        <end position="493"/>
    </location>
</feature>
<dbReference type="OrthoDB" id="9803706at2"/>
<dbReference type="PANTHER" id="PTHR43842">
    <property type="entry name" value="PROPIONYL-COA CARBOXYLASE BETA CHAIN"/>
    <property type="match status" value="1"/>
</dbReference>
<dbReference type="FunFam" id="3.90.226.10:FF:000017">
    <property type="entry name" value="Propionyl-CoA carboxylase subunit beta 5"/>
    <property type="match status" value="1"/>
</dbReference>
<dbReference type="AlphaFoldDB" id="A0A1M4TYF0"/>
<sequence>MGMQERLEQLKQLREKIHAGGGPKRIEKQHEAGKRTARERIEMFFDPGTFVEINTFAGDPDISNLKNPGEGVVTGYGKVDGRKVYIFAQDFTVAGGSLGRVHAAKICHILDLAMKTGAPVVGLNDSGGARIQEGVDALNGYGEIFFRNTIASGVIPQISVIMGPCAGGAVYSPALTDFIFMVQGTSQMFITGPQVIKAVTGEEVTMEALGGAATHNQTSGVAHFMAPDEESCLQMVRLLLSYLPSNNLEEPPLYAPQEPVGNPEELLQIIPDNPNMSYDVRKIINLIVDGGQFLEVQPLYARNAVIGFARINGQAVGIVANQPDYLAGCLDINASDKISRFVRFCDCFNLPLITFMDVPGFLPGTAQEYGGIIRHGAKMLYAYSEATVPKITIILRKAYGGAYLAMCSSSLRADAVFAWPTAEIAVMGPEGAVNIIYRKEIAEAENPMEMRARLTAEYREKFANPYVASARGYIEDVIDPRDTRSRIIVTLESLAGKRETRPRKKHGNMPV</sequence>
<evidence type="ECO:0000313" key="5">
    <source>
        <dbReference type="Proteomes" id="UP000184196"/>
    </source>
</evidence>
<gene>
    <name evidence="4" type="ORF">SAMN02745218_00346</name>
</gene>
<dbReference type="GO" id="GO:0009317">
    <property type="term" value="C:acetyl-CoA carboxylase complex"/>
    <property type="evidence" value="ECO:0007669"/>
    <property type="project" value="UniProtKB-ARBA"/>
</dbReference>
<comment type="similarity">
    <text evidence="1">Belongs to the AccD/PCCB family.</text>
</comment>
<dbReference type="PROSITE" id="PS50989">
    <property type="entry name" value="COA_CT_CTER"/>
    <property type="match status" value="1"/>
</dbReference>
<dbReference type="EMBL" id="FQUW01000006">
    <property type="protein sequence ID" value="SHE49367.1"/>
    <property type="molecule type" value="Genomic_DNA"/>
</dbReference>
<reference evidence="5" key="1">
    <citation type="submission" date="2016-11" db="EMBL/GenBank/DDBJ databases">
        <authorList>
            <person name="Varghese N."/>
            <person name="Submissions S."/>
        </authorList>
    </citation>
    <scope>NUCLEOTIDE SEQUENCE [LARGE SCALE GENOMIC DNA]</scope>
    <source>
        <strain evidence="5">DSM 11792</strain>
    </source>
</reference>
<dbReference type="SUPFAM" id="SSF52096">
    <property type="entry name" value="ClpP/crotonase"/>
    <property type="match status" value="2"/>
</dbReference>
<dbReference type="GO" id="GO:0015977">
    <property type="term" value="P:carbon fixation"/>
    <property type="evidence" value="ECO:0007669"/>
    <property type="project" value="UniProtKB-ARBA"/>
</dbReference>
<feature type="domain" description="CoA carboxyltransferase N-terminal" evidence="2">
    <location>
        <begin position="3"/>
        <end position="255"/>
    </location>
</feature>
<proteinExistence type="inferred from homology"/>
<dbReference type="Proteomes" id="UP000184196">
    <property type="component" value="Unassembled WGS sequence"/>
</dbReference>
<dbReference type="GO" id="GO:0004658">
    <property type="term" value="F:propionyl-CoA carboxylase activity"/>
    <property type="evidence" value="ECO:0007669"/>
    <property type="project" value="UniProtKB-ARBA"/>
</dbReference>